<feature type="region of interest" description="Disordered" evidence="1">
    <location>
        <begin position="112"/>
        <end position="137"/>
    </location>
</feature>
<organism evidence="2">
    <name type="scientific">Pfiesteria piscicida</name>
    <name type="common">Phantom dinoflagellate</name>
    <dbReference type="NCBI Taxonomy" id="71001"/>
    <lineage>
        <taxon>Eukaryota</taxon>
        <taxon>Sar</taxon>
        <taxon>Alveolata</taxon>
        <taxon>Dinophyceae</taxon>
        <taxon>Peridiniales</taxon>
        <taxon>Pfiesteriaceae</taxon>
        <taxon>Pfiesteria</taxon>
    </lineage>
</organism>
<dbReference type="AlphaFoldDB" id="A3E3Q3"/>
<reference evidence="2" key="1">
    <citation type="journal article" date="2007" name="Proc. Natl. Acad. Sci. U.S.A.">
        <title>Spliced leader RNA trans-splicing in dinoflagellates.</title>
        <authorList>
            <person name="Zhang H."/>
            <person name="Hou Y."/>
            <person name="Miranda L."/>
            <person name="Campbell D.A."/>
            <person name="Sturm N.R."/>
            <person name="Gaasterland T."/>
            <person name="Lin S."/>
        </authorList>
    </citation>
    <scope>NUCLEOTIDE SEQUENCE</scope>
</reference>
<protein>
    <submittedName>
        <fullName evidence="2">Uncharacterized protein</fullName>
    </submittedName>
</protein>
<feature type="region of interest" description="Disordered" evidence="1">
    <location>
        <begin position="153"/>
        <end position="189"/>
    </location>
</feature>
<name>A3E3Q3_PFIPI</name>
<feature type="compositionally biased region" description="Basic and acidic residues" evidence="1">
    <location>
        <begin position="153"/>
        <end position="166"/>
    </location>
</feature>
<sequence length="224" mass="24694">MVELGVQCISFGPPFHTRVDGAGRIIPRPPEPKFPGISPTAFDPSGQLQAYGDIVRKEKLGRMNGQTLIDRIQEARNDPPVGALDRLGDILPGYEALDAYYMRLGFSKHPISGKPVPPAVPDDPMPHQRRHQRQKVDIRSGSCPDFRQHMATRADGEESIATDRPRQAFHGGGTLASRSRPHAAISRPPPERLVKAAAYRPLVLVEPSKVVYTKLPKPGTMPFF</sequence>
<accession>A3E3Q3</accession>
<evidence type="ECO:0000313" key="2">
    <source>
        <dbReference type="EMBL" id="ABI14320.1"/>
    </source>
</evidence>
<evidence type="ECO:0000256" key="1">
    <source>
        <dbReference type="SAM" id="MobiDB-lite"/>
    </source>
</evidence>
<dbReference type="EMBL" id="DQ864905">
    <property type="protein sequence ID" value="ABI14320.1"/>
    <property type="molecule type" value="mRNA"/>
</dbReference>
<proteinExistence type="evidence at transcript level"/>